<name>A0ABS2THN1_9ACTO</name>
<dbReference type="EMBL" id="JAFFJS010000005">
    <property type="protein sequence ID" value="MBM9433863.1"/>
    <property type="molecule type" value="Genomic_DNA"/>
</dbReference>
<dbReference type="Proteomes" id="UP000705983">
    <property type="component" value="Unassembled WGS sequence"/>
</dbReference>
<dbReference type="RefSeq" id="WP_187996964.1">
    <property type="nucleotide sequence ID" value="NZ_JACEXG010000005.1"/>
</dbReference>
<reference evidence="2" key="1">
    <citation type="submission" date="2021-02" db="EMBL/GenBank/DDBJ databases">
        <title>Leucobacter sp. CX169.</title>
        <authorList>
            <person name="Cheng Y."/>
        </authorList>
    </citation>
    <scope>NUCLEOTIDE SEQUENCE [LARGE SCALE GENOMIC DNA]</scope>
    <source>
        <strain evidence="2">JY899</strain>
    </source>
</reference>
<dbReference type="Pfam" id="PF13692">
    <property type="entry name" value="Glyco_trans_1_4"/>
    <property type="match status" value="1"/>
</dbReference>
<keyword evidence="2" id="KW-1185">Reference proteome</keyword>
<proteinExistence type="predicted"/>
<dbReference type="Gene3D" id="3.40.50.2000">
    <property type="entry name" value="Glycogen Phosphorylase B"/>
    <property type="match status" value="1"/>
</dbReference>
<gene>
    <name evidence="1" type="ORF">JVW63_09180</name>
</gene>
<protein>
    <submittedName>
        <fullName evidence="1">Glycosyltransferase</fullName>
    </submittedName>
</protein>
<sequence length="360" mass="38319">MRILAFGTYNTAVHPRVGILVEGLRDAGHTVSELNEPLRVSTENRVAALSSPSAALSFFGSLAANWSRLVSGSFSYRGTSKPDAIVVGYLGHFDVLLARLLFPRATIILDHLIYASDTAADRGAKGGLLRRVLTGLDRLALSAATIVVYDTPAHAALAPASLRHKGVVVPVGAPDEWFDARETNPVNGVVFYGLYTPLQGSPTIARALRILADRGDLPPVTMIGTGQDYDEVRRLAGDAEVTWVDWVDPADLPAVVAHHSIGLGIVGTTEKAQRVVPNKVYQSMAAGCAIITSDTVPQREVLGDAATYVPAGDAEALADAIRDLIGDPERRQAMRARAAELADHAFTHQAVVAPLVERLS</sequence>
<dbReference type="SUPFAM" id="SSF53756">
    <property type="entry name" value="UDP-Glycosyltransferase/glycogen phosphorylase"/>
    <property type="match status" value="1"/>
</dbReference>
<evidence type="ECO:0000313" key="1">
    <source>
        <dbReference type="EMBL" id="MBM9433863.1"/>
    </source>
</evidence>
<comment type="caution">
    <text evidence="1">The sequence shown here is derived from an EMBL/GenBank/DDBJ whole genome shotgun (WGS) entry which is preliminary data.</text>
</comment>
<accession>A0ABS2THN1</accession>
<dbReference type="PANTHER" id="PTHR12526">
    <property type="entry name" value="GLYCOSYLTRANSFERASE"/>
    <property type="match status" value="1"/>
</dbReference>
<organism evidence="1 2">
    <name type="scientific">Flaviflexus equikiangi</name>
    <dbReference type="NCBI Taxonomy" id="2758573"/>
    <lineage>
        <taxon>Bacteria</taxon>
        <taxon>Bacillati</taxon>
        <taxon>Actinomycetota</taxon>
        <taxon>Actinomycetes</taxon>
        <taxon>Actinomycetales</taxon>
        <taxon>Actinomycetaceae</taxon>
        <taxon>Flaviflexus</taxon>
    </lineage>
</organism>
<evidence type="ECO:0000313" key="2">
    <source>
        <dbReference type="Proteomes" id="UP000705983"/>
    </source>
</evidence>